<evidence type="ECO:0000259" key="1">
    <source>
        <dbReference type="Pfam" id="PF06394"/>
    </source>
</evidence>
<sequence length="88" mass="9879">MIVIISIQNGQLFVNGVYRGQVTPEQQAQMNQYRTELARWSENFGRTIQQQVQSELNYALRYGTAATYAPQSNAPAGLPQEPAFCRVA</sequence>
<dbReference type="InterPro" id="IPR010480">
    <property type="entry name" value="Pepsin-I3"/>
</dbReference>
<accession>A0A0M3J827</accession>
<evidence type="ECO:0000313" key="4">
    <source>
        <dbReference type="WBParaSite" id="ASIM_0000372701-mRNA-1"/>
    </source>
</evidence>
<gene>
    <name evidence="2" type="ORF">ASIM_LOCUS3560</name>
</gene>
<evidence type="ECO:0000313" key="2">
    <source>
        <dbReference type="EMBL" id="VDK21903.1"/>
    </source>
</evidence>
<reference evidence="2 3" key="2">
    <citation type="submission" date="2018-11" db="EMBL/GenBank/DDBJ databases">
        <authorList>
            <consortium name="Pathogen Informatics"/>
        </authorList>
    </citation>
    <scope>NUCLEOTIDE SEQUENCE [LARGE SCALE GENOMIC DNA]</scope>
</reference>
<name>A0A0M3J827_ANISI</name>
<dbReference type="Proteomes" id="UP000267096">
    <property type="component" value="Unassembled WGS sequence"/>
</dbReference>
<protein>
    <submittedName>
        <fullName evidence="4">Pepsin-I3 domain-containing protein</fullName>
    </submittedName>
</protein>
<organism evidence="4">
    <name type="scientific">Anisakis simplex</name>
    <name type="common">Herring worm</name>
    <dbReference type="NCBI Taxonomy" id="6269"/>
    <lineage>
        <taxon>Eukaryota</taxon>
        <taxon>Metazoa</taxon>
        <taxon>Ecdysozoa</taxon>
        <taxon>Nematoda</taxon>
        <taxon>Chromadorea</taxon>
        <taxon>Rhabditida</taxon>
        <taxon>Spirurina</taxon>
        <taxon>Ascaridomorpha</taxon>
        <taxon>Ascaridoidea</taxon>
        <taxon>Anisakidae</taxon>
        <taxon>Anisakis</taxon>
        <taxon>Anisakis simplex complex</taxon>
    </lineage>
</organism>
<dbReference type="OrthoDB" id="5825803at2759"/>
<keyword evidence="3" id="KW-1185">Reference proteome</keyword>
<dbReference type="EMBL" id="UYRR01005606">
    <property type="protein sequence ID" value="VDK21903.1"/>
    <property type="molecule type" value="Genomic_DNA"/>
</dbReference>
<dbReference type="Pfam" id="PF06394">
    <property type="entry name" value="Pepsin-I3"/>
    <property type="match status" value="1"/>
</dbReference>
<proteinExistence type="predicted"/>
<dbReference type="Gene3D" id="3.30.1120.50">
    <property type="entry name" value="Pepsin inhibitor-3"/>
    <property type="match status" value="1"/>
</dbReference>
<dbReference type="InterPro" id="IPR038412">
    <property type="entry name" value="Pepsin-I3_sf"/>
</dbReference>
<dbReference type="AlphaFoldDB" id="A0A0M3J827"/>
<feature type="domain" description="Pepsin inhibitor-3-like repeated" evidence="1">
    <location>
        <begin position="7"/>
        <end position="54"/>
    </location>
</feature>
<dbReference type="WBParaSite" id="ASIM_0000372701-mRNA-1">
    <property type="protein sequence ID" value="ASIM_0000372701-mRNA-1"/>
    <property type="gene ID" value="ASIM_0000372701"/>
</dbReference>
<evidence type="ECO:0000313" key="3">
    <source>
        <dbReference type="Proteomes" id="UP000267096"/>
    </source>
</evidence>
<reference evidence="4" key="1">
    <citation type="submission" date="2017-02" db="UniProtKB">
        <authorList>
            <consortium name="WormBaseParasite"/>
        </authorList>
    </citation>
    <scope>IDENTIFICATION</scope>
</reference>